<evidence type="ECO:0000313" key="4">
    <source>
        <dbReference type="Proteomes" id="UP000179807"/>
    </source>
</evidence>
<dbReference type="VEuPathDB" id="TrichDB:TRFO_16521"/>
<evidence type="ECO:0000256" key="2">
    <source>
        <dbReference type="SAM" id="MobiDB-lite"/>
    </source>
</evidence>
<feature type="coiled-coil region" evidence="1">
    <location>
        <begin position="2"/>
        <end position="110"/>
    </location>
</feature>
<evidence type="ECO:0000256" key="1">
    <source>
        <dbReference type="SAM" id="Coils"/>
    </source>
</evidence>
<proteinExistence type="predicted"/>
<name>A0A1J4KQD8_9EUKA</name>
<organism evidence="3 4">
    <name type="scientific">Tritrichomonas foetus</name>
    <dbReference type="NCBI Taxonomy" id="1144522"/>
    <lineage>
        <taxon>Eukaryota</taxon>
        <taxon>Metamonada</taxon>
        <taxon>Parabasalia</taxon>
        <taxon>Tritrichomonadida</taxon>
        <taxon>Tritrichomonadidae</taxon>
        <taxon>Tritrichomonas</taxon>
    </lineage>
</organism>
<gene>
    <name evidence="3" type="ORF">TRFO_16521</name>
</gene>
<evidence type="ECO:0000313" key="3">
    <source>
        <dbReference type="EMBL" id="OHT13322.1"/>
    </source>
</evidence>
<dbReference type="Proteomes" id="UP000179807">
    <property type="component" value="Unassembled WGS sequence"/>
</dbReference>
<reference evidence="3" key="1">
    <citation type="submission" date="2016-10" db="EMBL/GenBank/DDBJ databases">
        <authorList>
            <person name="Benchimol M."/>
            <person name="Almeida L.G."/>
            <person name="Vasconcelos A.T."/>
            <person name="Perreira-Neves A."/>
            <person name="Rosa I.A."/>
            <person name="Tasca T."/>
            <person name="Bogo M.R."/>
            <person name="de Souza W."/>
        </authorList>
    </citation>
    <scope>NUCLEOTIDE SEQUENCE [LARGE SCALE GENOMIC DNA]</scope>
    <source>
        <strain evidence="3">K</strain>
    </source>
</reference>
<feature type="coiled-coil region" evidence="1">
    <location>
        <begin position="236"/>
        <end position="304"/>
    </location>
</feature>
<protein>
    <submittedName>
        <fullName evidence="3">Uncharacterized protein</fullName>
    </submittedName>
</protein>
<feature type="compositionally biased region" description="Polar residues" evidence="2">
    <location>
        <begin position="347"/>
        <end position="356"/>
    </location>
</feature>
<comment type="caution">
    <text evidence="3">The sequence shown here is derived from an EMBL/GenBank/DDBJ whole genome shotgun (WGS) entry which is preliminary data.</text>
</comment>
<feature type="region of interest" description="Disordered" evidence="2">
    <location>
        <begin position="347"/>
        <end position="368"/>
    </location>
</feature>
<dbReference type="GeneID" id="94833731"/>
<feature type="coiled-coil region" evidence="1">
    <location>
        <begin position="142"/>
        <end position="193"/>
    </location>
</feature>
<dbReference type="RefSeq" id="XP_068366458.1">
    <property type="nucleotide sequence ID" value="XM_068499027.1"/>
</dbReference>
<sequence length="368" mass="44012">MNTSLHLSMLSAEEELENADEEKEIEVIQNRITSVRTLLERLNEDEQERHHRYDSQLNELAMEIQQAKHIRDIELEKQKMKYQEKKLELLNQLDEEKLQFESHFRQLLKQSQQYEQNFGEIMNLKDQYFNISQQRKSIVEDAKQLEEEKKIEQLSLQKTLARKMQKFQLNQQMNRLEHDVSELLSQRRDIEKTFKLKRAELVNKYEVSIKDHNILAQRLQKDINDRDNQYKLHLDIVKHQIEKENQRNDIERQAAEVQCVRLQELNLSIQRNCTQQISKLNRDIEQMKKLLEEAEQDDEKTQEENLINTKKLFDQEKSTNSIRQNAMKIENELTQTIAFNIAASNSTISDHSSPTPKRTRVKKQAIFT</sequence>
<accession>A0A1J4KQD8</accession>
<dbReference type="EMBL" id="MLAK01000543">
    <property type="protein sequence ID" value="OHT13322.1"/>
    <property type="molecule type" value="Genomic_DNA"/>
</dbReference>
<keyword evidence="4" id="KW-1185">Reference proteome</keyword>
<dbReference type="AlphaFoldDB" id="A0A1J4KQD8"/>
<keyword evidence="1" id="KW-0175">Coiled coil</keyword>
<feature type="compositionally biased region" description="Basic residues" evidence="2">
    <location>
        <begin position="357"/>
        <end position="368"/>
    </location>
</feature>